<dbReference type="WBParaSite" id="SSLN_0001083701-mRNA-1">
    <property type="protein sequence ID" value="SSLN_0001083701-mRNA-1"/>
    <property type="gene ID" value="SSLN_0001083701"/>
</dbReference>
<protein>
    <submittedName>
        <fullName evidence="3">Secreted protein</fullName>
    </submittedName>
</protein>
<name>A0A183T1T4_SCHSO</name>
<evidence type="ECO:0000313" key="3">
    <source>
        <dbReference type="WBParaSite" id="SSLN_0001083701-mRNA-1"/>
    </source>
</evidence>
<organism evidence="3">
    <name type="scientific">Schistocephalus solidus</name>
    <name type="common">Tapeworm</name>
    <dbReference type="NCBI Taxonomy" id="70667"/>
    <lineage>
        <taxon>Eukaryota</taxon>
        <taxon>Metazoa</taxon>
        <taxon>Spiralia</taxon>
        <taxon>Lophotrochozoa</taxon>
        <taxon>Platyhelminthes</taxon>
        <taxon>Cestoda</taxon>
        <taxon>Eucestoda</taxon>
        <taxon>Diphyllobothriidea</taxon>
        <taxon>Diphyllobothriidae</taxon>
        <taxon>Schistocephalus</taxon>
    </lineage>
</organism>
<reference evidence="3" key="1">
    <citation type="submission" date="2016-06" db="UniProtKB">
        <authorList>
            <consortium name="WormBaseParasite"/>
        </authorList>
    </citation>
    <scope>IDENTIFICATION</scope>
</reference>
<dbReference type="EMBL" id="UYSU01035871">
    <property type="protein sequence ID" value="VDL96817.1"/>
    <property type="molecule type" value="Genomic_DNA"/>
</dbReference>
<dbReference type="AlphaFoldDB" id="A0A183T1T4"/>
<sequence length="191" mass="20972">MRWLEVLLPLRLTFYLGSTSSVLLSLFLIQSCDISTTVTTLSDSRLTSRVRWTRGTSGEEEKKEEDVSVSGSLLQASFCLDSVGVKRGLFTRWIDSHGCECSCNPTGKVAVIICGESCSGAPTGLDRGKSEYPLERPETNLGHDNQKCEVVLRFFLPPVHFNCSIIAVNVQSFKSYQAPDSFTPVGNAAIR</sequence>
<gene>
    <name evidence="1" type="ORF">SSLN_LOCUS10432</name>
</gene>
<keyword evidence="2" id="KW-1185">Reference proteome</keyword>
<reference evidence="1 2" key="2">
    <citation type="submission" date="2018-11" db="EMBL/GenBank/DDBJ databases">
        <authorList>
            <consortium name="Pathogen Informatics"/>
        </authorList>
    </citation>
    <scope>NUCLEOTIDE SEQUENCE [LARGE SCALE GENOMIC DNA]</scope>
    <source>
        <strain evidence="1 2">NST_G2</strain>
    </source>
</reference>
<dbReference type="PROSITE" id="PS51257">
    <property type="entry name" value="PROKAR_LIPOPROTEIN"/>
    <property type="match status" value="1"/>
</dbReference>
<dbReference type="OrthoDB" id="6242526at2759"/>
<evidence type="ECO:0000313" key="2">
    <source>
        <dbReference type="Proteomes" id="UP000275846"/>
    </source>
</evidence>
<evidence type="ECO:0000313" key="1">
    <source>
        <dbReference type="EMBL" id="VDL96817.1"/>
    </source>
</evidence>
<proteinExistence type="predicted"/>
<accession>A0A183T1T4</accession>
<dbReference type="Proteomes" id="UP000275846">
    <property type="component" value="Unassembled WGS sequence"/>
</dbReference>